<dbReference type="NCBIfam" id="NF003588">
    <property type="entry name" value="PRK05254.1-1"/>
    <property type="match status" value="1"/>
</dbReference>
<dbReference type="Gene3D" id="3.40.470.10">
    <property type="entry name" value="Uracil-DNA glycosylase-like domain"/>
    <property type="match status" value="1"/>
</dbReference>
<dbReference type="FunFam" id="3.40.470.10:FF:000001">
    <property type="entry name" value="Uracil-DNA glycosylase"/>
    <property type="match status" value="1"/>
</dbReference>
<dbReference type="GO" id="GO:0005737">
    <property type="term" value="C:cytoplasm"/>
    <property type="evidence" value="ECO:0007669"/>
    <property type="project" value="UniProtKB-SubCell"/>
</dbReference>
<dbReference type="NCBIfam" id="NF003589">
    <property type="entry name" value="PRK05254.1-2"/>
    <property type="match status" value="1"/>
</dbReference>
<comment type="subcellular location">
    <subcellularLocation>
        <location evidence="9">Cytoplasm</location>
    </subcellularLocation>
</comment>
<dbReference type="RefSeq" id="WP_112882819.1">
    <property type="nucleotide sequence ID" value="NZ_QLUW01000002.1"/>
</dbReference>
<dbReference type="SUPFAM" id="SSF52141">
    <property type="entry name" value="Uracil-DNA glycosylase-like"/>
    <property type="match status" value="1"/>
</dbReference>
<dbReference type="GO" id="GO:0097510">
    <property type="term" value="P:base-excision repair, AP site formation via deaminated base removal"/>
    <property type="evidence" value="ECO:0007669"/>
    <property type="project" value="TreeGrafter"/>
</dbReference>
<keyword evidence="13" id="KW-0326">Glycosidase</keyword>
<dbReference type="Pfam" id="PF03167">
    <property type="entry name" value="UDG"/>
    <property type="match status" value="1"/>
</dbReference>
<proteinExistence type="inferred from homology"/>
<dbReference type="GO" id="GO:0004844">
    <property type="term" value="F:uracil DNA N-glycosylase activity"/>
    <property type="evidence" value="ECO:0007669"/>
    <property type="project" value="UniProtKB-UniRule"/>
</dbReference>
<keyword evidence="7 9" id="KW-0378">Hydrolase</keyword>
<dbReference type="EMBL" id="QLUW01000002">
    <property type="protein sequence ID" value="RAP76601.1"/>
    <property type="molecule type" value="Genomic_DNA"/>
</dbReference>
<dbReference type="PROSITE" id="PS00130">
    <property type="entry name" value="U_DNA_GLYCOSYLASE"/>
    <property type="match status" value="1"/>
</dbReference>
<evidence type="ECO:0000256" key="10">
    <source>
        <dbReference type="PROSITE-ProRule" id="PRU10072"/>
    </source>
</evidence>
<evidence type="ECO:0000313" key="14">
    <source>
        <dbReference type="Proteomes" id="UP000249260"/>
    </source>
</evidence>
<dbReference type="OrthoDB" id="9804372at2"/>
<evidence type="ECO:0000256" key="7">
    <source>
        <dbReference type="ARBA" id="ARBA00022801"/>
    </source>
</evidence>
<evidence type="ECO:0000256" key="5">
    <source>
        <dbReference type="ARBA" id="ARBA00018429"/>
    </source>
</evidence>
<dbReference type="InterPro" id="IPR005122">
    <property type="entry name" value="Uracil-DNA_glycosylase-like"/>
</dbReference>
<gene>
    <name evidence="9" type="primary">ung</name>
    <name evidence="13" type="ORF">DL346_14655</name>
</gene>
<dbReference type="NCBIfam" id="NF003592">
    <property type="entry name" value="PRK05254.1-5"/>
    <property type="match status" value="1"/>
</dbReference>
<evidence type="ECO:0000256" key="1">
    <source>
        <dbReference type="ARBA" id="ARBA00001400"/>
    </source>
</evidence>
<keyword evidence="6 9" id="KW-0227">DNA damage</keyword>
<evidence type="ECO:0000256" key="2">
    <source>
        <dbReference type="ARBA" id="ARBA00002631"/>
    </source>
</evidence>
<protein>
    <recommendedName>
        <fullName evidence="5 9">Uracil-DNA glycosylase</fullName>
        <shortName evidence="9">UDG</shortName>
        <ecNumber evidence="4 9">3.2.2.27</ecNumber>
    </recommendedName>
</protein>
<reference evidence="13 14" key="1">
    <citation type="submission" date="2018-06" db="EMBL/GenBank/DDBJ databases">
        <title>Paenibacillus montanisoli sp. nov., isolated from mountain area soil.</title>
        <authorList>
            <person name="Wu M."/>
        </authorList>
    </citation>
    <scope>NUCLEOTIDE SEQUENCE [LARGE SCALE GENOMIC DNA]</scope>
    <source>
        <strain evidence="13 14">RA17</strain>
    </source>
</reference>
<comment type="similarity">
    <text evidence="3 9 11">Belongs to the uracil-DNA glycosylase (UDG) superfamily. UNG family.</text>
</comment>
<organism evidence="13 14">
    <name type="scientific">Paenibacillus montanisoli</name>
    <dbReference type="NCBI Taxonomy" id="2081970"/>
    <lineage>
        <taxon>Bacteria</taxon>
        <taxon>Bacillati</taxon>
        <taxon>Bacillota</taxon>
        <taxon>Bacilli</taxon>
        <taxon>Bacillales</taxon>
        <taxon>Paenibacillaceae</taxon>
        <taxon>Paenibacillus</taxon>
    </lineage>
</organism>
<keyword evidence="8 9" id="KW-0234">DNA repair</keyword>
<feature type="domain" description="Uracil-DNA glycosylase-like" evidence="12">
    <location>
        <begin position="50"/>
        <end position="210"/>
    </location>
</feature>
<name>A0A328U5B1_9BACL</name>
<dbReference type="CDD" id="cd10027">
    <property type="entry name" value="UDG-F1-like"/>
    <property type="match status" value="1"/>
</dbReference>
<dbReference type="NCBIfam" id="TIGR00628">
    <property type="entry name" value="ung"/>
    <property type="match status" value="1"/>
</dbReference>
<evidence type="ECO:0000256" key="8">
    <source>
        <dbReference type="ARBA" id="ARBA00023204"/>
    </source>
</evidence>
<keyword evidence="14" id="KW-1185">Reference proteome</keyword>
<keyword evidence="9" id="KW-0963">Cytoplasm</keyword>
<dbReference type="PANTHER" id="PTHR11264">
    <property type="entry name" value="URACIL-DNA GLYCOSYLASE"/>
    <property type="match status" value="1"/>
</dbReference>
<comment type="caution">
    <text evidence="13">The sequence shown here is derived from an EMBL/GenBank/DDBJ whole genome shotgun (WGS) entry which is preliminary data.</text>
</comment>
<dbReference type="SMART" id="SM00987">
    <property type="entry name" value="UreE_C"/>
    <property type="match status" value="1"/>
</dbReference>
<evidence type="ECO:0000256" key="6">
    <source>
        <dbReference type="ARBA" id="ARBA00022763"/>
    </source>
</evidence>
<evidence type="ECO:0000256" key="3">
    <source>
        <dbReference type="ARBA" id="ARBA00008184"/>
    </source>
</evidence>
<evidence type="ECO:0000256" key="4">
    <source>
        <dbReference type="ARBA" id="ARBA00012030"/>
    </source>
</evidence>
<dbReference type="EC" id="3.2.2.27" evidence="4 9"/>
<dbReference type="InterPro" id="IPR002043">
    <property type="entry name" value="UDG_fam1"/>
</dbReference>
<dbReference type="InterPro" id="IPR036895">
    <property type="entry name" value="Uracil-DNA_glycosylase-like_sf"/>
</dbReference>
<dbReference type="PANTHER" id="PTHR11264:SF0">
    <property type="entry name" value="URACIL-DNA GLYCOSYLASE"/>
    <property type="match status" value="1"/>
</dbReference>
<evidence type="ECO:0000313" key="13">
    <source>
        <dbReference type="EMBL" id="RAP76601.1"/>
    </source>
</evidence>
<feature type="active site" description="Proton acceptor" evidence="9 10">
    <location>
        <position position="65"/>
    </location>
</feature>
<dbReference type="AlphaFoldDB" id="A0A328U5B1"/>
<sequence length="235" mass="26448">MLKLFRNDWAHVLGEELEKPYFQDLVSKLTVQYQTEKIYPESSAVFNALRFTTFEGTRVVIIGQDPYHGPGQAHGLSFSVLPGVKTPPSLQNIYKELQADLGCPIPDHGYLESWAKQGVLMLNNVLTVKEGLPASHQGIGWERFTDAVIAALNDRKQPVVFLLWGKHAQEKASGIDGERHYVISTAHPSPFAARKGFFGSRPFSRVNGFLRERGEPEIDWHIPMLAELERKQLAL</sequence>
<dbReference type="HAMAP" id="MF_00148">
    <property type="entry name" value="UDG"/>
    <property type="match status" value="1"/>
</dbReference>
<evidence type="ECO:0000259" key="12">
    <source>
        <dbReference type="SMART" id="SM00986"/>
    </source>
</evidence>
<accession>A0A328U5B1</accession>
<dbReference type="SMART" id="SM00986">
    <property type="entry name" value="UDG"/>
    <property type="match status" value="1"/>
</dbReference>
<dbReference type="InterPro" id="IPR018085">
    <property type="entry name" value="Ura-DNA_Glyclase_AS"/>
</dbReference>
<dbReference type="NCBIfam" id="NF003591">
    <property type="entry name" value="PRK05254.1-4"/>
    <property type="match status" value="1"/>
</dbReference>
<comment type="catalytic activity">
    <reaction evidence="1 9 11">
        <text>Hydrolyzes single-stranded DNA or mismatched double-stranded DNA and polynucleotides, releasing free uracil.</text>
        <dbReference type="EC" id="3.2.2.27"/>
    </reaction>
</comment>
<comment type="function">
    <text evidence="2 9 11">Excises uracil residues from the DNA which can arise as a result of misincorporation of dUMP residues by DNA polymerase or due to deamination of cytosine.</text>
</comment>
<dbReference type="Proteomes" id="UP000249260">
    <property type="component" value="Unassembled WGS sequence"/>
</dbReference>
<evidence type="ECO:0000256" key="11">
    <source>
        <dbReference type="RuleBase" id="RU003780"/>
    </source>
</evidence>
<evidence type="ECO:0000256" key="9">
    <source>
        <dbReference type="HAMAP-Rule" id="MF_00148"/>
    </source>
</evidence>